<dbReference type="Proteomes" id="UP001501578">
    <property type="component" value="Unassembled WGS sequence"/>
</dbReference>
<name>A0ABP4AYR0_9ACTN</name>
<keyword evidence="3" id="KW-1185">Reference proteome</keyword>
<gene>
    <name evidence="2" type="ORF">GCM10009560_56720</name>
</gene>
<feature type="region of interest" description="Disordered" evidence="1">
    <location>
        <begin position="76"/>
        <end position="97"/>
    </location>
</feature>
<protein>
    <submittedName>
        <fullName evidence="2">Uncharacterized protein</fullName>
    </submittedName>
</protein>
<comment type="caution">
    <text evidence="2">The sequence shown here is derived from an EMBL/GenBank/DDBJ whole genome shotgun (WGS) entry which is preliminary data.</text>
</comment>
<reference evidence="3" key="1">
    <citation type="journal article" date="2019" name="Int. J. Syst. Evol. Microbiol.">
        <title>The Global Catalogue of Microorganisms (GCM) 10K type strain sequencing project: providing services to taxonomists for standard genome sequencing and annotation.</title>
        <authorList>
            <consortium name="The Broad Institute Genomics Platform"/>
            <consortium name="The Broad Institute Genome Sequencing Center for Infectious Disease"/>
            <person name="Wu L."/>
            <person name="Ma J."/>
        </authorList>
    </citation>
    <scope>NUCLEOTIDE SEQUENCE [LARGE SCALE GENOMIC DNA]</scope>
    <source>
        <strain evidence="3">JCM 11136</strain>
    </source>
</reference>
<organism evidence="2 3">
    <name type="scientific">Nonomuraea longicatena</name>
    <dbReference type="NCBI Taxonomy" id="83682"/>
    <lineage>
        <taxon>Bacteria</taxon>
        <taxon>Bacillati</taxon>
        <taxon>Actinomycetota</taxon>
        <taxon>Actinomycetes</taxon>
        <taxon>Streptosporangiales</taxon>
        <taxon>Streptosporangiaceae</taxon>
        <taxon>Nonomuraea</taxon>
    </lineage>
</organism>
<accession>A0ABP4AYR0</accession>
<dbReference type="EMBL" id="BAAAHQ010000035">
    <property type="protein sequence ID" value="GAA0943391.1"/>
    <property type="molecule type" value="Genomic_DNA"/>
</dbReference>
<evidence type="ECO:0000313" key="2">
    <source>
        <dbReference type="EMBL" id="GAA0943391.1"/>
    </source>
</evidence>
<evidence type="ECO:0000256" key="1">
    <source>
        <dbReference type="SAM" id="MobiDB-lite"/>
    </source>
</evidence>
<evidence type="ECO:0000313" key="3">
    <source>
        <dbReference type="Proteomes" id="UP001501578"/>
    </source>
</evidence>
<proteinExistence type="predicted"/>
<sequence>MHVITIREPGAGRVCEEASGELSPGRVRIRTICSGFTAYRVTNPYSSRKWDNGRRLFVAGITHAWPLSVHPAVRRGVPEHGGAAPHRLVLGSEKGEP</sequence>